<proteinExistence type="predicted"/>
<evidence type="ECO:0000256" key="1">
    <source>
        <dbReference type="ARBA" id="ARBA00004196"/>
    </source>
</evidence>
<dbReference type="EMBL" id="SZQA01000039">
    <property type="protein sequence ID" value="TKK83959.1"/>
    <property type="molecule type" value="Genomic_DNA"/>
</dbReference>
<gene>
    <name evidence="4" type="ORF">FDA94_31845</name>
</gene>
<dbReference type="OrthoDB" id="9773673at2"/>
<name>A0A4U3M6Y6_9ACTN</name>
<evidence type="ECO:0000313" key="5">
    <source>
        <dbReference type="Proteomes" id="UP000308705"/>
    </source>
</evidence>
<accession>A0A4U3M6Y6</accession>
<sequence>MRTFLALALVVGVAACGSEKPRAVGPAEIIARGFKIGLMLPDQTTPRWEKFDRPYITSSVAQLCPNCEIVSVNAEGDPVAQRRQLDQLTAQGIKTVILTPVDARGIQPSVDSAAARAVRIVSYDRLAEGAIEAYTSFDNFEVGRLQGQALVDAIRARGRKGEIIMLNGPITDPNSAEFKAGAHSALDGRVRIGAEYDTPGWSPEEAERESEMAMDRLGPTNIIGVYAANDGLAGGAASSIRDSGLPPDTPLTGMDADLDAIHRIMVGTQTMTIYKPIQPEAQNAAQLAVDLGAGRPIRGTSTVGNDTKQDIPAMITKAIVVTRETIKDTVVKDGFWTVNEVCNPATMKSMCAELGIT</sequence>
<comment type="caution">
    <text evidence="4">The sequence shown here is derived from an EMBL/GenBank/DDBJ whole genome shotgun (WGS) entry which is preliminary data.</text>
</comment>
<dbReference type="InterPro" id="IPR028082">
    <property type="entry name" value="Peripla_BP_I"/>
</dbReference>
<keyword evidence="2" id="KW-0732">Signal</keyword>
<reference evidence="4 5" key="1">
    <citation type="submission" date="2019-04" db="EMBL/GenBank/DDBJ databases">
        <title>Herbidospora sp. NEAU-GS14.nov., a novel actinomycete isolated from soil.</title>
        <authorList>
            <person name="Han L."/>
        </authorList>
    </citation>
    <scope>NUCLEOTIDE SEQUENCE [LARGE SCALE GENOMIC DNA]</scope>
    <source>
        <strain evidence="4 5">NEAU-GS14</strain>
    </source>
</reference>
<organism evidence="4 5">
    <name type="scientific">Herbidospora galbida</name>
    <dbReference type="NCBI Taxonomy" id="2575442"/>
    <lineage>
        <taxon>Bacteria</taxon>
        <taxon>Bacillati</taxon>
        <taxon>Actinomycetota</taxon>
        <taxon>Actinomycetes</taxon>
        <taxon>Streptosporangiales</taxon>
        <taxon>Streptosporangiaceae</taxon>
        <taxon>Herbidospora</taxon>
    </lineage>
</organism>
<dbReference type="PROSITE" id="PS51257">
    <property type="entry name" value="PROKAR_LIPOPROTEIN"/>
    <property type="match status" value="1"/>
</dbReference>
<dbReference type="Gene3D" id="3.40.50.2300">
    <property type="match status" value="2"/>
</dbReference>
<dbReference type="GO" id="GO:0030246">
    <property type="term" value="F:carbohydrate binding"/>
    <property type="evidence" value="ECO:0007669"/>
    <property type="project" value="TreeGrafter"/>
</dbReference>
<dbReference type="GO" id="GO:0030288">
    <property type="term" value="C:outer membrane-bounded periplasmic space"/>
    <property type="evidence" value="ECO:0007669"/>
    <property type="project" value="TreeGrafter"/>
</dbReference>
<dbReference type="InterPro" id="IPR050555">
    <property type="entry name" value="Bact_Solute-Bind_Prot2"/>
</dbReference>
<keyword evidence="5" id="KW-1185">Reference proteome</keyword>
<dbReference type="Pfam" id="PF13407">
    <property type="entry name" value="Peripla_BP_4"/>
    <property type="match status" value="1"/>
</dbReference>
<comment type="subcellular location">
    <subcellularLocation>
        <location evidence="1">Cell envelope</location>
    </subcellularLocation>
</comment>
<evidence type="ECO:0000256" key="2">
    <source>
        <dbReference type="ARBA" id="ARBA00022729"/>
    </source>
</evidence>
<dbReference type="PANTHER" id="PTHR30036">
    <property type="entry name" value="D-XYLOSE-BINDING PERIPLASMIC PROTEIN"/>
    <property type="match status" value="1"/>
</dbReference>
<dbReference type="InterPro" id="IPR025997">
    <property type="entry name" value="SBP_2_dom"/>
</dbReference>
<evidence type="ECO:0000313" key="4">
    <source>
        <dbReference type="EMBL" id="TKK83959.1"/>
    </source>
</evidence>
<dbReference type="RefSeq" id="WP_137250766.1">
    <property type="nucleotide sequence ID" value="NZ_SZQA01000039.1"/>
</dbReference>
<dbReference type="AlphaFoldDB" id="A0A4U3M6Y6"/>
<feature type="domain" description="Periplasmic binding protein" evidence="3">
    <location>
        <begin position="36"/>
        <end position="294"/>
    </location>
</feature>
<dbReference type="PANTHER" id="PTHR30036:SF1">
    <property type="entry name" value="D-XYLOSE-BINDING PERIPLASMIC PROTEIN"/>
    <property type="match status" value="1"/>
</dbReference>
<evidence type="ECO:0000259" key="3">
    <source>
        <dbReference type="Pfam" id="PF13407"/>
    </source>
</evidence>
<dbReference type="SUPFAM" id="SSF53822">
    <property type="entry name" value="Periplasmic binding protein-like I"/>
    <property type="match status" value="1"/>
</dbReference>
<protein>
    <submittedName>
        <fullName evidence="4">Sugar ABC transporter substrate-binding protein</fullName>
    </submittedName>
</protein>
<dbReference type="Proteomes" id="UP000308705">
    <property type="component" value="Unassembled WGS sequence"/>
</dbReference>